<dbReference type="AlphaFoldDB" id="A0AAD4Q5L2"/>
<protein>
    <submittedName>
        <fullName evidence="1">Uncharacterized protein</fullName>
    </submittedName>
</protein>
<gene>
    <name evidence="1" type="ORF">EDB92DRAFT_1277424</name>
</gene>
<name>A0AAD4Q5L2_9AGAM</name>
<keyword evidence="2" id="KW-1185">Reference proteome</keyword>
<sequence length="361" mass="40922">MRLDYALSTTLLLGASSASIMPLPQPHYSVYREQLTSLYHGHALWEPDPANLYERVSVGDVGYVREGYFFRMFNVRLPWNHPSNRVLGEPDPYEPVDLGPFINIRESRLSRGDYYSRYVSTQDVNAGVQAQAPPADGNAIISYRCRKRLGAVLSLPYDGYRQDVIRTKAFEDYIRDHCENWFAFAQRNRLDVQRMEDIILVSGCTLVTAWAAAAFVDSNLDSEISLGCQTLGSAATFQWHFARQISQSVAYNNSQERADPPQTQCVFIRGFRAKRILLGLYTGLRAAAEPLPDNPDRRRDGEMQVTRVPNVPSYRDPLVGVLDYIAEKCPDNTIAIAHDDDLQLVEEVVRANNVFPYCANW</sequence>
<reference evidence="1" key="1">
    <citation type="submission" date="2022-01" db="EMBL/GenBank/DDBJ databases">
        <title>Comparative genomics reveals a dynamic genome evolution in the ectomycorrhizal milk-cap (Lactarius) mushrooms.</title>
        <authorList>
            <consortium name="DOE Joint Genome Institute"/>
            <person name="Lebreton A."/>
            <person name="Tang N."/>
            <person name="Kuo A."/>
            <person name="LaButti K."/>
            <person name="Drula E."/>
            <person name="Barry K."/>
            <person name="Clum A."/>
            <person name="Lipzen A."/>
            <person name="Mousain D."/>
            <person name="Ng V."/>
            <person name="Wang R."/>
            <person name="Wang X."/>
            <person name="Dai Y."/>
            <person name="Henrissat B."/>
            <person name="Grigoriev I.V."/>
            <person name="Guerin-Laguette A."/>
            <person name="Yu F."/>
            <person name="Martin F.M."/>
        </authorList>
    </citation>
    <scope>NUCLEOTIDE SEQUENCE</scope>
    <source>
        <strain evidence="1">QP</strain>
    </source>
</reference>
<evidence type="ECO:0000313" key="1">
    <source>
        <dbReference type="EMBL" id="KAH8986211.1"/>
    </source>
</evidence>
<organism evidence="1 2">
    <name type="scientific">Lactarius akahatsu</name>
    <dbReference type="NCBI Taxonomy" id="416441"/>
    <lineage>
        <taxon>Eukaryota</taxon>
        <taxon>Fungi</taxon>
        <taxon>Dikarya</taxon>
        <taxon>Basidiomycota</taxon>
        <taxon>Agaricomycotina</taxon>
        <taxon>Agaricomycetes</taxon>
        <taxon>Russulales</taxon>
        <taxon>Russulaceae</taxon>
        <taxon>Lactarius</taxon>
    </lineage>
</organism>
<dbReference type="Proteomes" id="UP001201163">
    <property type="component" value="Unassembled WGS sequence"/>
</dbReference>
<dbReference type="EMBL" id="JAKELL010000056">
    <property type="protein sequence ID" value="KAH8986211.1"/>
    <property type="molecule type" value="Genomic_DNA"/>
</dbReference>
<evidence type="ECO:0000313" key="2">
    <source>
        <dbReference type="Proteomes" id="UP001201163"/>
    </source>
</evidence>
<comment type="caution">
    <text evidence="1">The sequence shown here is derived from an EMBL/GenBank/DDBJ whole genome shotgun (WGS) entry which is preliminary data.</text>
</comment>
<proteinExistence type="predicted"/>
<accession>A0AAD4Q5L2</accession>